<proteinExistence type="inferred from homology"/>
<name>A0A654KHR6_TAYEM</name>
<dbReference type="Gene3D" id="3.30.300.90">
    <property type="entry name" value="BolA-like"/>
    <property type="match status" value="1"/>
</dbReference>
<dbReference type="PANTHER" id="PTHR46229">
    <property type="entry name" value="BOLA TRANSCRIPTION REGULATOR"/>
    <property type="match status" value="1"/>
</dbReference>
<comment type="similarity">
    <text evidence="1 2">Belongs to the BolA/IbaG family.</text>
</comment>
<reference evidence="3 4" key="1">
    <citation type="journal article" date="2011" name="J. Bacteriol.">
        <title>Genome sequence of Taylorella equigenitalis MCE9, the causative agent of contagious equine metritis.</title>
        <authorList>
            <person name="Hebert L."/>
            <person name="Moumen B."/>
            <person name="Duquesne F."/>
            <person name="Breuil M.F."/>
            <person name="Laugier C."/>
            <person name="Batto J.M."/>
            <person name="Renault P."/>
            <person name="Petry S."/>
        </authorList>
    </citation>
    <scope>NUCLEOTIDE SEQUENCE [LARGE SCALE GENOMIC DNA]</scope>
    <source>
        <strain evidence="3 4">MCE9</strain>
    </source>
</reference>
<evidence type="ECO:0000256" key="1">
    <source>
        <dbReference type="ARBA" id="ARBA00005578"/>
    </source>
</evidence>
<sequence length="90" mass="10320">MIPDSKKHEEMLRQRLQSLNPTELEIFNESHLHNGHKAYNNGLSHFRVQIASPLFADLSRVEQQRLVLDAVKDIIPDPIHALAIRTEVST</sequence>
<evidence type="ECO:0000256" key="2">
    <source>
        <dbReference type="RuleBase" id="RU003860"/>
    </source>
</evidence>
<dbReference type="PANTHER" id="PTHR46229:SF2">
    <property type="entry name" value="BOLA-LIKE PROTEIN 1"/>
    <property type="match status" value="1"/>
</dbReference>
<dbReference type="SUPFAM" id="SSF82657">
    <property type="entry name" value="BolA-like"/>
    <property type="match status" value="1"/>
</dbReference>
<dbReference type="PIRSF" id="PIRSF003113">
    <property type="entry name" value="BolA"/>
    <property type="match status" value="1"/>
</dbReference>
<evidence type="ECO:0000313" key="3">
    <source>
        <dbReference type="EMBL" id="ADU91997.1"/>
    </source>
</evidence>
<dbReference type="Pfam" id="PF01722">
    <property type="entry name" value="BolA"/>
    <property type="match status" value="1"/>
</dbReference>
<dbReference type="Proteomes" id="UP000007472">
    <property type="component" value="Chromosome"/>
</dbReference>
<protein>
    <submittedName>
        <fullName evidence="3">BolA-like protein</fullName>
    </submittedName>
</protein>
<evidence type="ECO:0000313" key="4">
    <source>
        <dbReference type="Proteomes" id="UP000007472"/>
    </source>
</evidence>
<dbReference type="KEGG" id="teq:TEQUI_1073"/>
<dbReference type="InterPro" id="IPR002634">
    <property type="entry name" value="BolA"/>
</dbReference>
<dbReference type="InterPro" id="IPR050961">
    <property type="entry name" value="BolA/IbaG_stress_morph_reg"/>
</dbReference>
<accession>A0A654KHR6</accession>
<dbReference type="EMBL" id="CP002456">
    <property type="protein sequence ID" value="ADU91997.1"/>
    <property type="molecule type" value="Genomic_DNA"/>
</dbReference>
<dbReference type="AlphaFoldDB" id="A0A654KHR6"/>
<dbReference type="InterPro" id="IPR036065">
    <property type="entry name" value="BolA-like_sf"/>
</dbReference>
<gene>
    <name evidence="3" type="ordered locus">TEQUI_1073</name>
</gene>
<organism evidence="3 4">
    <name type="scientific">Taylorella equigenitalis (strain MCE9)</name>
    <dbReference type="NCBI Taxonomy" id="937774"/>
    <lineage>
        <taxon>Bacteria</taxon>
        <taxon>Pseudomonadati</taxon>
        <taxon>Pseudomonadota</taxon>
        <taxon>Betaproteobacteria</taxon>
        <taxon>Burkholderiales</taxon>
        <taxon>Alcaligenaceae</taxon>
        <taxon>Taylorella</taxon>
    </lineage>
</organism>